<organism evidence="2 3">
    <name type="scientific">Clostridium botulinum (strain 657 / Type Ba4)</name>
    <dbReference type="NCBI Taxonomy" id="515621"/>
    <lineage>
        <taxon>Bacteria</taxon>
        <taxon>Bacillati</taxon>
        <taxon>Bacillota</taxon>
        <taxon>Clostridia</taxon>
        <taxon>Eubacteriales</taxon>
        <taxon>Clostridiaceae</taxon>
        <taxon>Clostridium</taxon>
    </lineage>
</organism>
<dbReference type="PROSITE" id="PS51832">
    <property type="entry name" value="HD_GYP"/>
    <property type="match status" value="1"/>
</dbReference>
<dbReference type="PANTHER" id="PTHR43155:SF2">
    <property type="entry name" value="CYCLIC DI-GMP PHOSPHODIESTERASE PA4108"/>
    <property type="match status" value="1"/>
</dbReference>
<evidence type="ECO:0000313" key="2">
    <source>
        <dbReference type="EMBL" id="ACQ54019.1"/>
    </source>
</evidence>
<dbReference type="SMART" id="SM00471">
    <property type="entry name" value="HDc"/>
    <property type="match status" value="1"/>
</dbReference>
<evidence type="ECO:0000259" key="1">
    <source>
        <dbReference type="PROSITE" id="PS51832"/>
    </source>
</evidence>
<dbReference type="EMBL" id="CP001083">
    <property type="protein sequence ID" value="ACQ54019.1"/>
    <property type="molecule type" value="Genomic_DNA"/>
</dbReference>
<sequence length="358" mass="41356">MGYEVFMIMRLEFINRVKENDVLGRNIFSEDGQVLLKSGIKLTGNYIKKLKNLGVFYIYIRDERLEDVVIDDPKLMELKQTTMKSMTDLMKNIHDFNGKSLKRSFNQVEEMIDYIIDMGDVNRSLYDIKTYDNYTYIHSLDTCIMTTFIGLSSGLNEKELKEVGIGAILHDIGKTRISNKIINKKGPLTDDEFIEIKKHPIYGSEILKKDFTMSDTIIKIVEQHHERIDGKGYPYGLKRNDISRYAKLVSICDVYDAISNDRCYRKKFTPNDAYELILSGSGTMFDEDLVKSFKNTFAIYPLGCRIRLSNGEEGYVINQNKGFPDRPIVRIFGDNNMKRFGEINLLKSPNLVIRSLVM</sequence>
<dbReference type="PANTHER" id="PTHR43155">
    <property type="entry name" value="CYCLIC DI-GMP PHOSPHODIESTERASE PA4108-RELATED"/>
    <property type="match status" value="1"/>
</dbReference>
<reference evidence="2 3" key="1">
    <citation type="journal article" date="2007" name="PLoS ONE">
        <title>Analysis of the neurotoxin complex genes in Clostridium botulinum A1-A4 and B1 strains: BoNT/A3, /Ba4 and /B1 clusters are located within plasmids.</title>
        <authorList>
            <person name="Smith T.J."/>
            <person name="Hill K.K."/>
            <person name="Foley B.T."/>
            <person name="Detter J.C."/>
            <person name="Munk A.C."/>
            <person name="Bruce D.C."/>
            <person name="Doggett N.A."/>
            <person name="Smith L.A."/>
            <person name="Marks J.D."/>
            <person name="Xie G."/>
            <person name="Brettin T.S."/>
        </authorList>
    </citation>
    <scope>NUCLEOTIDE SEQUENCE [LARGE SCALE GENOMIC DNA]</scope>
    <source>
        <strain evidence="3">657 / Type Ba4</strain>
    </source>
</reference>
<evidence type="ECO:0000313" key="3">
    <source>
        <dbReference type="Proteomes" id="UP000002333"/>
    </source>
</evidence>
<dbReference type="Proteomes" id="UP000002333">
    <property type="component" value="Chromosome"/>
</dbReference>
<feature type="domain" description="HD-GYP" evidence="1">
    <location>
        <begin position="113"/>
        <end position="309"/>
    </location>
</feature>
<dbReference type="InterPro" id="IPR037522">
    <property type="entry name" value="HD_GYP_dom"/>
</dbReference>
<dbReference type="SUPFAM" id="SSF109604">
    <property type="entry name" value="HD-domain/PDEase-like"/>
    <property type="match status" value="1"/>
</dbReference>
<dbReference type="AlphaFoldDB" id="A0A3F2ZSC7"/>
<name>A0A3F2ZSC7_CLOB6</name>
<accession>A0A3F2ZSC7</accession>
<proteinExistence type="predicted"/>
<protein>
    <submittedName>
        <fullName evidence="2">HD domain protein</fullName>
    </submittedName>
</protein>
<dbReference type="CDD" id="cd00077">
    <property type="entry name" value="HDc"/>
    <property type="match status" value="1"/>
</dbReference>
<dbReference type="Pfam" id="PF13487">
    <property type="entry name" value="HD_5"/>
    <property type="match status" value="1"/>
</dbReference>
<dbReference type="KEGG" id="cbi:CLJ_B0455"/>
<reference evidence="3" key="2">
    <citation type="submission" date="2008-05" db="EMBL/GenBank/DDBJ databases">
        <title>Genome sequence of Clostridium botulinum Ba4 strain 657.</title>
        <authorList>
            <person name="Shrivastava S."/>
            <person name="Brown J.L."/>
            <person name="Bruce D."/>
            <person name="Detter C."/>
            <person name="Munk C."/>
            <person name="Smith L.A."/>
            <person name="Smith T.J."/>
            <person name="Sutton G."/>
            <person name="Brettin T.S."/>
        </authorList>
    </citation>
    <scope>NUCLEOTIDE SEQUENCE [LARGE SCALE GENOMIC DNA]</scope>
    <source>
        <strain evidence="3">657 / Type Ba4</strain>
    </source>
</reference>
<dbReference type="NCBIfam" id="TIGR00277">
    <property type="entry name" value="HDIG"/>
    <property type="match status" value="1"/>
</dbReference>
<dbReference type="InterPro" id="IPR003607">
    <property type="entry name" value="HD/PDEase_dom"/>
</dbReference>
<dbReference type="Gene3D" id="1.10.3210.10">
    <property type="entry name" value="Hypothetical protein af1432"/>
    <property type="match status" value="1"/>
</dbReference>
<gene>
    <name evidence="2" type="ordered locus">CLJ_B0455</name>
</gene>
<dbReference type="InterPro" id="IPR006675">
    <property type="entry name" value="HDIG_dom"/>
</dbReference>